<evidence type="ECO:0000313" key="11">
    <source>
        <dbReference type="Proteomes" id="UP000183469"/>
    </source>
</evidence>
<dbReference type="InterPro" id="IPR051539">
    <property type="entry name" value="T4SS-coupling_protein"/>
</dbReference>
<dbReference type="SUPFAM" id="SSF52540">
    <property type="entry name" value="P-loop containing nucleoside triphosphate hydrolases"/>
    <property type="match status" value="1"/>
</dbReference>
<dbReference type="Proteomes" id="UP000183469">
    <property type="component" value="Unassembled WGS sequence"/>
</dbReference>
<keyword evidence="4 9" id="KW-0812">Transmembrane</keyword>
<evidence type="ECO:0000256" key="8">
    <source>
        <dbReference type="SAM" id="MobiDB-lite"/>
    </source>
</evidence>
<accession>A0A1H3VPQ3</accession>
<organism evidence="10 11">
    <name type="scientific">Selenomonas ruminantium</name>
    <dbReference type="NCBI Taxonomy" id="971"/>
    <lineage>
        <taxon>Bacteria</taxon>
        <taxon>Bacillati</taxon>
        <taxon>Bacillota</taxon>
        <taxon>Negativicutes</taxon>
        <taxon>Selenomonadales</taxon>
        <taxon>Selenomonadaceae</taxon>
        <taxon>Selenomonas</taxon>
    </lineage>
</organism>
<protein>
    <submittedName>
        <fullName evidence="10">Type IV secretion system protein VirD4</fullName>
    </submittedName>
</protein>
<feature type="transmembrane region" description="Helical" evidence="9">
    <location>
        <begin position="20"/>
        <end position="40"/>
    </location>
</feature>
<evidence type="ECO:0000256" key="2">
    <source>
        <dbReference type="ARBA" id="ARBA00008806"/>
    </source>
</evidence>
<feature type="transmembrane region" description="Helical" evidence="9">
    <location>
        <begin position="88"/>
        <end position="105"/>
    </location>
</feature>
<dbReference type="AlphaFoldDB" id="A0A1H3VPQ3"/>
<evidence type="ECO:0000313" key="10">
    <source>
        <dbReference type="EMBL" id="SDZ76793.1"/>
    </source>
</evidence>
<keyword evidence="3" id="KW-1003">Cell membrane</keyword>
<dbReference type="Gene3D" id="3.40.50.300">
    <property type="entry name" value="P-loop containing nucleotide triphosphate hydrolases"/>
    <property type="match status" value="1"/>
</dbReference>
<keyword evidence="5 9" id="KW-1133">Transmembrane helix</keyword>
<evidence type="ECO:0000256" key="9">
    <source>
        <dbReference type="SAM" id="Phobius"/>
    </source>
</evidence>
<name>A0A1H3VPQ3_SELRU</name>
<evidence type="ECO:0000256" key="1">
    <source>
        <dbReference type="ARBA" id="ARBA00004651"/>
    </source>
</evidence>
<feature type="region of interest" description="Disordered" evidence="8">
    <location>
        <begin position="487"/>
        <end position="510"/>
    </location>
</feature>
<evidence type="ECO:0000256" key="4">
    <source>
        <dbReference type="ARBA" id="ARBA00022692"/>
    </source>
</evidence>
<feature type="coiled-coil region" evidence="7">
    <location>
        <begin position="371"/>
        <end position="408"/>
    </location>
</feature>
<evidence type="ECO:0000256" key="6">
    <source>
        <dbReference type="ARBA" id="ARBA00023136"/>
    </source>
</evidence>
<dbReference type="GO" id="GO:0005886">
    <property type="term" value="C:plasma membrane"/>
    <property type="evidence" value="ECO:0007669"/>
    <property type="project" value="UniProtKB-SubCell"/>
</dbReference>
<evidence type="ECO:0000256" key="5">
    <source>
        <dbReference type="ARBA" id="ARBA00022989"/>
    </source>
</evidence>
<sequence length="827" mass="92942">MSTAVNDIDVEARRHKVKVVFILMAVFSLLGMEAATASIANDCGYDSSLGRCLMLGDYHIYGFWNYWLWSYSRIGTLIPDIILRGDRWFYGFLLAGGLMSCVYITNARRLITHGSAQWASAMDIEKADLTGNTGVILGINPYTHKLMRDDSSAHILLLAPTRSGKGVCVIIPTCLTWTHSIFVTDVKGENWIKSAGYRKKYMGQKCIKFEPLNNDGSSARWNPLSEIRMETPYEGSDVDTISGILVNPKGENKDGDYWPQAGKALLKAAIIHHLYWFKREKRPLPNLTNILSSVSNLTELLASMGSYAHITVEEFFRSPNVFQICYGENYITDFSSYNTALSELAGREIRLTSVDELKNELKKYPFKGAREERLEKKITQLEDNLSQLETEEEKISARQEEADMAYEEADLKADEGKARALEFQEKLVRGEIAEADSIAADNEAGELIKEAMHCKAMAEKAERMMKQLALRKADLMEQIDVLRQKLAGEETSDSVDGTEENHNSTGGEKIDFKDGGKPWYKLLVHPKVLECAQSLLPKVKSAGGEISGIQSTAATCLNLYQDPIVQENISTSDFLVEDLLNPAQAVSFFLVIPPNDLERLTPLVRLLINMMLNRLIRDMKDEHITGVKRQRLLMMLDEFAQFGRFETIETAMAVCASYGIKMCIVTQTITQLYKSYTKDQAIMGNCHTQVIFTPNQDGGVTAKNISEALGSETIISENKNDGGGGLFKGSTSKSGIGRRLKMPEEIAKIPFEREIIMCARHNPIYGEKLLYYNDKRFKERAAIPPPVYSDTVRKVATFRDIEAMTKPIIQEMRLAQEKVRLARERAE</sequence>
<evidence type="ECO:0000256" key="3">
    <source>
        <dbReference type="ARBA" id="ARBA00022475"/>
    </source>
</evidence>
<dbReference type="CDD" id="cd01127">
    <property type="entry name" value="TrwB_TraG_TraD_VirD4"/>
    <property type="match status" value="1"/>
</dbReference>
<keyword evidence="7" id="KW-0175">Coiled coil</keyword>
<dbReference type="PANTHER" id="PTHR37937:SF1">
    <property type="entry name" value="CONJUGATIVE TRANSFER: DNA TRANSPORT"/>
    <property type="match status" value="1"/>
</dbReference>
<dbReference type="Pfam" id="PF02534">
    <property type="entry name" value="T4SS-DNA_transf"/>
    <property type="match status" value="2"/>
</dbReference>
<dbReference type="InterPro" id="IPR027417">
    <property type="entry name" value="P-loop_NTPase"/>
</dbReference>
<reference evidence="10 11" key="1">
    <citation type="submission" date="2016-10" db="EMBL/GenBank/DDBJ databases">
        <authorList>
            <person name="de Groot N.N."/>
        </authorList>
    </citation>
    <scope>NUCLEOTIDE SEQUENCE [LARGE SCALE GENOMIC DNA]</scope>
    <source>
        <strain evidence="10 11">DSM 2872</strain>
    </source>
</reference>
<comment type="subcellular location">
    <subcellularLocation>
        <location evidence="1">Cell membrane</location>
        <topology evidence="1">Multi-pass membrane protein</topology>
    </subcellularLocation>
</comment>
<dbReference type="EMBL" id="FNQG01000002">
    <property type="protein sequence ID" value="SDZ76793.1"/>
    <property type="molecule type" value="Genomic_DNA"/>
</dbReference>
<proteinExistence type="inferred from homology"/>
<keyword evidence="6 9" id="KW-0472">Membrane</keyword>
<evidence type="ECO:0000256" key="7">
    <source>
        <dbReference type="SAM" id="Coils"/>
    </source>
</evidence>
<dbReference type="PANTHER" id="PTHR37937">
    <property type="entry name" value="CONJUGATIVE TRANSFER: DNA TRANSPORT"/>
    <property type="match status" value="1"/>
</dbReference>
<comment type="similarity">
    <text evidence="2">Belongs to the VirD4/TraG family.</text>
</comment>
<gene>
    <name evidence="10" type="ORF">SAMN05660648_00465</name>
</gene>
<dbReference type="RefSeq" id="WP_074670573.1">
    <property type="nucleotide sequence ID" value="NZ_FNQG01000002.1"/>
</dbReference>
<dbReference type="InterPro" id="IPR003688">
    <property type="entry name" value="TraG/VirD4"/>
</dbReference>